<accession>A0A1H6F5C0</accession>
<evidence type="ECO:0000313" key="2">
    <source>
        <dbReference type="EMBL" id="SEH04581.1"/>
    </source>
</evidence>
<dbReference type="InterPro" id="IPR001173">
    <property type="entry name" value="Glyco_trans_2-like"/>
</dbReference>
<sequence length="231" mass="26123">MRILHEPGTFNFSYLVNQGVAKAKGEMILLLNNDTEIISPSNWLEEMVGYAQREDVGCVGCKLLYEDDTVQHGGIIAGVGGVAGHSHLFRTLQDPGYMGRLWFVANCTGVTAACLMVKRSLWDEVNGFDENLAVAFNDVDFNFKVMDAGYRNLVLPQVLFYHYESKSRGLEDTPKKQQRFALEIETMLTRWKSSYIGHDPYYSPHLNQGRGDFSIDKDSVYYCQDNAEILP</sequence>
<reference evidence="2 3" key="1">
    <citation type="submission" date="2016-10" db="EMBL/GenBank/DDBJ databases">
        <authorList>
            <person name="de Groot N.N."/>
        </authorList>
    </citation>
    <scope>NUCLEOTIDE SEQUENCE [LARGE SCALE GENOMIC DNA]</scope>
    <source>
        <strain evidence="2">MBHS1</strain>
    </source>
</reference>
<dbReference type="EMBL" id="FMSV02000060">
    <property type="protein sequence ID" value="SEH04581.1"/>
    <property type="molecule type" value="Genomic_DNA"/>
</dbReference>
<dbReference type="GO" id="GO:0016740">
    <property type="term" value="F:transferase activity"/>
    <property type="evidence" value="ECO:0007669"/>
    <property type="project" value="UniProtKB-KW"/>
</dbReference>
<organism evidence="2 3">
    <name type="scientific">Candidatus Venteria ishoeyi</name>
    <dbReference type="NCBI Taxonomy" id="1899563"/>
    <lineage>
        <taxon>Bacteria</taxon>
        <taxon>Pseudomonadati</taxon>
        <taxon>Pseudomonadota</taxon>
        <taxon>Gammaproteobacteria</taxon>
        <taxon>Thiotrichales</taxon>
        <taxon>Thiotrichaceae</taxon>
        <taxon>Venteria</taxon>
    </lineage>
</organism>
<dbReference type="InterPro" id="IPR029044">
    <property type="entry name" value="Nucleotide-diphossugar_trans"/>
</dbReference>
<protein>
    <submittedName>
        <fullName evidence="2">Glycosyl transferase family 2</fullName>
    </submittedName>
</protein>
<proteinExistence type="predicted"/>
<dbReference type="Proteomes" id="UP000236724">
    <property type="component" value="Unassembled WGS sequence"/>
</dbReference>
<keyword evidence="3" id="KW-1185">Reference proteome</keyword>
<dbReference type="Gene3D" id="3.90.550.10">
    <property type="entry name" value="Spore Coat Polysaccharide Biosynthesis Protein SpsA, Chain A"/>
    <property type="match status" value="1"/>
</dbReference>
<name>A0A1H6F5C0_9GAMM</name>
<feature type="domain" description="Glycosyltransferase 2-like" evidence="1">
    <location>
        <begin position="2"/>
        <end position="71"/>
    </location>
</feature>
<gene>
    <name evidence="2" type="ORF">MBHS_00429</name>
</gene>
<dbReference type="PANTHER" id="PTHR43179">
    <property type="entry name" value="RHAMNOSYLTRANSFERASE WBBL"/>
    <property type="match status" value="1"/>
</dbReference>
<dbReference type="Pfam" id="PF00535">
    <property type="entry name" value="Glycos_transf_2"/>
    <property type="match status" value="1"/>
</dbReference>
<keyword evidence="2" id="KW-0808">Transferase</keyword>
<dbReference type="PANTHER" id="PTHR43179:SF7">
    <property type="entry name" value="RHAMNOSYLTRANSFERASE WBBL"/>
    <property type="match status" value="1"/>
</dbReference>
<dbReference type="SUPFAM" id="SSF53448">
    <property type="entry name" value="Nucleotide-diphospho-sugar transferases"/>
    <property type="match status" value="1"/>
</dbReference>
<dbReference type="AlphaFoldDB" id="A0A1H6F5C0"/>
<evidence type="ECO:0000313" key="3">
    <source>
        <dbReference type="Proteomes" id="UP000236724"/>
    </source>
</evidence>
<evidence type="ECO:0000259" key="1">
    <source>
        <dbReference type="Pfam" id="PF00535"/>
    </source>
</evidence>